<evidence type="ECO:0000256" key="1">
    <source>
        <dbReference type="SAM" id="MobiDB-lite"/>
    </source>
</evidence>
<comment type="caution">
    <text evidence="2">The sequence shown here is derived from an EMBL/GenBank/DDBJ whole genome shotgun (WGS) entry which is preliminary data.</text>
</comment>
<proteinExistence type="predicted"/>
<dbReference type="EMBL" id="JAEACQ010000239">
    <property type="protein sequence ID" value="MBL7629930.1"/>
    <property type="molecule type" value="Genomic_DNA"/>
</dbReference>
<evidence type="ECO:0000313" key="3">
    <source>
        <dbReference type="Proteomes" id="UP000604475"/>
    </source>
</evidence>
<feature type="compositionally biased region" description="Pro residues" evidence="1">
    <location>
        <begin position="10"/>
        <end position="24"/>
    </location>
</feature>
<keyword evidence="3" id="KW-1185">Reference proteome</keyword>
<dbReference type="Proteomes" id="UP000604475">
    <property type="component" value="Unassembled WGS sequence"/>
</dbReference>
<accession>A0A937RGE8</accession>
<name>A0A937RGE8_9ACTN</name>
<feature type="region of interest" description="Disordered" evidence="1">
    <location>
        <begin position="107"/>
        <end position="135"/>
    </location>
</feature>
<gene>
    <name evidence="2" type="ORF">I7412_22715</name>
</gene>
<evidence type="ECO:0000313" key="2">
    <source>
        <dbReference type="EMBL" id="MBL7629930.1"/>
    </source>
</evidence>
<protein>
    <submittedName>
        <fullName evidence="2">Uncharacterized protein</fullName>
    </submittedName>
</protein>
<dbReference type="RefSeq" id="WP_203005477.1">
    <property type="nucleotide sequence ID" value="NZ_JADWYU010000128.1"/>
</dbReference>
<feature type="region of interest" description="Disordered" evidence="1">
    <location>
        <begin position="1"/>
        <end position="24"/>
    </location>
</feature>
<dbReference type="AlphaFoldDB" id="A0A937RGE8"/>
<organism evidence="2 3">
    <name type="scientific">Frankia nepalensis</name>
    <dbReference type="NCBI Taxonomy" id="1836974"/>
    <lineage>
        <taxon>Bacteria</taxon>
        <taxon>Bacillati</taxon>
        <taxon>Actinomycetota</taxon>
        <taxon>Actinomycetes</taxon>
        <taxon>Frankiales</taxon>
        <taxon>Frankiaceae</taxon>
        <taxon>Frankia</taxon>
    </lineage>
</organism>
<reference evidence="2" key="1">
    <citation type="submission" date="2020-12" db="EMBL/GenBank/DDBJ databases">
        <title>Genomic characterization of non-nitrogen-fixing Frankia strains.</title>
        <authorList>
            <person name="Carlos-Shanley C."/>
            <person name="Guerra T."/>
            <person name="Hahn D."/>
        </authorList>
    </citation>
    <scope>NUCLEOTIDE SEQUENCE</scope>
    <source>
        <strain evidence="2">CN6</strain>
    </source>
</reference>
<sequence>MTGVSTGPGMPDPAVPPAAGPAVPPSSALVAAGLVANERRAALFDAAAALTAAGVEVAAAFDQVIAALTAGAWRGPAADDWGRELGRARADVTGALDEAARGCAWKAAAQPERVRADDPRARRPAPLPGFQLDGR</sequence>
<feature type="compositionally biased region" description="Basic and acidic residues" evidence="1">
    <location>
        <begin position="112"/>
        <end position="121"/>
    </location>
</feature>